<protein>
    <recommendedName>
        <fullName evidence="2">Antitoxin</fullName>
    </recommendedName>
</protein>
<proteinExistence type="inferred from homology"/>
<dbReference type="STRING" id="1618337.UT28_C0001G0232"/>
<evidence type="ECO:0000256" key="2">
    <source>
        <dbReference type="RuleBase" id="RU362080"/>
    </source>
</evidence>
<reference evidence="3 4" key="1">
    <citation type="journal article" date="2015" name="Nature">
        <title>rRNA introns, odd ribosomes, and small enigmatic genomes across a large radiation of phyla.</title>
        <authorList>
            <person name="Brown C.T."/>
            <person name="Hug L.A."/>
            <person name="Thomas B.C."/>
            <person name="Sharon I."/>
            <person name="Castelle C.J."/>
            <person name="Singh A."/>
            <person name="Wilkins M.J."/>
            <person name="Williams K.H."/>
            <person name="Banfield J.F."/>
        </authorList>
    </citation>
    <scope>NUCLEOTIDE SEQUENCE [LARGE SCALE GENOMIC DNA]</scope>
</reference>
<dbReference type="KEGG" id="bbgw:UT28_C0001G0232"/>
<comment type="similarity">
    <text evidence="1 2">Belongs to the phD/YefM antitoxin family.</text>
</comment>
<dbReference type="InterPro" id="IPR036165">
    <property type="entry name" value="YefM-like_sf"/>
</dbReference>
<dbReference type="Gene3D" id="3.40.1620.10">
    <property type="entry name" value="YefM-like domain"/>
    <property type="match status" value="1"/>
</dbReference>
<evidence type="ECO:0000313" key="4">
    <source>
        <dbReference type="Proteomes" id="UP000035648"/>
    </source>
</evidence>
<dbReference type="AlphaFoldDB" id="A0A0G4B3P6"/>
<dbReference type="Pfam" id="PF02604">
    <property type="entry name" value="PhdYeFM_antitox"/>
    <property type="match status" value="1"/>
</dbReference>
<gene>
    <name evidence="3" type="ORF">UT28_C0001G0232</name>
</gene>
<dbReference type="Proteomes" id="UP000035648">
    <property type="component" value="Chromosome"/>
</dbReference>
<name>A0A0G4B3P6_9BACT</name>
<accession>A0A0G4B3P6</accession>
<evidence type="ECO:0000256" key="1">
    <source>
        <dbReference type="ARBA" id="ARBA00009981"/>
    </source>
</evidence>
<dbReference type="SUPFAM" id="SSF143120">
    <property type="entry name" value="YefM-like"/>
    <property type="match status" value="1"/>
</dbReference>
<organism evidence="3 4">
    <name type="scientific">Berkelbacteria bacterium GW2011_GWE1_39_12</name>
    <dbReference type="NCBI Taxonomy" id="1618337"/>
    <lineage>
        <taxon>Bacteria</taxon>
        <taxon>Candidatus Berkelbacteria</taxon>
    </lineage>
</organism>
<dbReference type="NCBIfam" id="TIGR01552">
    <property type="entry name" value="phd_fam"/>
    <property type="match status" value="1"/>
</dbReference>
<comment type="function">
    <text evidence="2">Antitoxin component of a type II toxin-antitoxin (TA) system.</text>
</comment>
<dbReference type="EMBL" id="CP011213">
    <property type="protein sequence ID" value="AKM82043.1"/>
    <property type="molecule type" value="Genomic_DNA"/>
</dbReference>
<dbReference type="InterPro" id="IPR006442">
    <property type="entry name" value="Antitoxin_Phd/YefM"/>
</dbReference>
<sequence length="68" mass="7827">MRKIININELQSQISKIIKDVQDGNTYEVMRYSEPVAVVLGYEDYLKLKGECHRCIADLRKIAQKAGE</sequence>
<evidence type="ECO:0000313" key="3">
    <source>
        <dbReference type="EMBL" id="AKM82043.1"/>
    </source>
</evidence>